<comment type="caution">
    <text evidence="1">The sequence shown here is derived from an EMBL/GenBank/DDBJ whole genome shotgun (WGS) entry which is preliminary data.</text>
</comment>
<name>A0ACC5SZL2_ENSAD</name>
<protein>
    <submittedName>
        <fullName evidence="1">Uncharacterized protein</fullName>
    </submittedName>
</protein>
<evidence type="ECO:0000313" key="1">
    <source>
        <dbReference type="EMBL" id="MBP1874058.1"/>
    </source>
</evidence>
<evidence type="ECO:0000313" key="2">
    <source>
        <dbReference type="Proteomes" id="UP000823773"/>
    </source>
</evidence>
<accession>A0ACC5SZL2</accession>
<organism evidence="1 2">
    <name type="scientific">Ensifer adhaerens</name>
    <name type="common">Sinorhizobium morelense</name>
    <dbReference type="NCBI Taxonomy" id="106592"/>
    <lineage>
        <taxon>Bacteria</taxon>
        <taxon>Pseudomonadati</taxon>
        <taxon>Pseudomonadota</taxon>
        <taxon>Alphaproteobacteria</taxon>
        <taxon>Hyphomicrobiales</taxon>
        <taxon>Rhizobiaceae</taxon>
        <taxon>Sinorhizobium/Ensifer group</taxon>
        <taxon>Ensifer</taxon>
    </lineage>
</organism>
<proteinExistence type="predicted"/>
<gene>
    <name evidence="1" type="ORF">J2Z19_003782</name>
</gene>
<dbReference type="EMBL" id="JAGGJR010000006">
    <property type="protein sequence ID" value="MBP1874058.1"/>
    <property type="molecule type" value="Genomic_DNA"/>
</dbReference>
<keyword evidence="2" id="KW-1185">Reference proteome</keyword>
<dbReference type="Proteomes" id="UP000823773">
    <property type="component" value="Unassembled WGS sequence"/>
</dbReference>
<sequence length="214" mass="23916">MSWQVNYALDFLPKTYAGITAEPLGGDLIKLSVIHQPDVVAAISGAREIDATIAEFYFKLSPQIDFLCGYRKECVWHGAAIQFLEERGIGWGTPGTLGTASQAGKARGAPHKDFKFSHRLLLQTRSVVTGIERHYDRLYDITVKSGRTLRVGLLLEYEPIADSVRSFWDRFGAVDVFWNINPNGSPTLEAISAAKDLGCQVLKWDDFKEYMEKA</sequence>
<reference evidence="1" key="1">
    <citation type="submission" date="2021-03" db="EMBL/GenBank/DDBJ databases">
        <title>Genomic Encyclopedia of Type Strains, Phase IV (KMG-IV): sequencing the most valuable type-strain genomes for metagenomic binning, comparative biology and taxonomic classification.</title>
        <authorList>
            <person name="Goeker M."/>
        </authorList>
    </citation>
    <scope>NUCLEOTIDE SEQUENCE</scope>
    <source>
        <strain evidence="1">DSM 18131</strain>
    </source>
</reference>